<feature type="domain" description="DnaJ homologue subfamily C member 28 conserved" evidence="2">
    <location>
        <begin position="10"/>
        <end position="74"/>
    </location>
</feature>
<sequence length="110" mass="12456">MPTLDEDIARQLQQAAESGELQSARGYGQPMQESEGWAQTPEALRMPFKILKDAGVVPHEVEMFHERARLRAALDAADTPQAREAMQRRLSELEQSLSLRLESLRINSRL</sequence>
<dbReference type="Pfam" id="PF09350">
    <property type="entry name" value="DJC28_CD"/>
    <property type="match status" value="1"/>
</dbReference>
<reference evidence="3 4" key="2">
    <citation type="submission" date="2018-12" db="EMBL/GenBank/DDBJ databases">
        <title>Rhizobacter gummiphilus sp. nov., a rubber-degrading bacterium isolated from the soil of a botanical garden in Japan.</title>
        <authorList>
            <person name="Shunsuke S.S."/>
        </authorList>
    </citation>
    <scope>NUCLEOTIDE SEQUENCE [LARGE SCALE GENOMIC DNA]</scope>
    <source>
        <strain evidence="3 4">S-16</strain>
    </source>
</reference>
<gene>
    <name evidence="3" type="ORF">DZC73_08245</name>
</gene>
<organism evidence="3 4">
    <name type="scientific">Piscinibacter terrae</name>
    <dbReference type="NCBI Taxonomy" id="2496871"/>
    <lineage>
        <taxon>Bacteria</taxon>
        <taxon>Pseudomonadati</taxon>
        <taxon>Pseudomonadota</taxon>
        <taxon>Betaproteobacteria</taxon>
        <taxon>Burkholderiales</taxon>
        <taxon>Sphaerotilaceae</taxon>
        <taxon>Piscinibacter</taxon>
    </lineage>
</organism>
<dbReference type="AlphaFoldDB" id="A0A3N7HRH9"/>
<reference evidence="3 4" key="1">
    <citation type="submission" date="2018-08" db="EMBL/GenBank/DDBJ databases">
        <authorList>
            <person name="Khan S.A."/>
            <person name="Jeon C.O."/>
            <person name="Chun B.H."/>
            <person name="Jeong S.E."/>
        </authorList>
    </citation>
    <scope>NUCLEOTIDE SEQUENCE [LARGE SCALE GENOMIC DNA]</scope>
    <source>
        <strain evidence="3 4">S-16</strain>
    </source>
</reference>
<dbReference type="InterPro" id="IPR018961">
    <property type="entry name" value="DnaJ_homolog_subfam-C_membr-28"/>
</dbReference>
<protein>
    <submittedName>
        <fullName evidence="3">DUF1992 domain-containing protein</fullName>
    </submittedName>
</protein>
<accession>A0A3N7HRH9</accession>
<dbReference type="RefSeq" id="WP_124539760.1">
    <property type="nucleotide sequence ID" value="NZ_QUSW01000002.1"/>
</dbReference>
<name>A0A3N7HRH9_9BURK</name>
<dbReference type="Proteomes" id="UP000267464">
    <property type="component" value="Unassembled WGS sequence"/>
</dbReference>
<evidence type="ECO:0000313" key="3">
    <source>
        <dbReference type="EMBL" id="RQP24857.1"/>
    </source>
</evidence>
<keyword evidence="4" id="KW-1185">Reference proteome</keyword>
<evidence type="ECO:0000313" key="4">
    <source>
        <dbReference type="Proteomes" id="UP000267464"/>
    </source>
</evidence>
<feature type="region of interest" description="Disordered" evidence="1">
    <location>
        <begin position="14"/>
        <end position="39"/>
    </location>
</feature>
<dbReference type="EMBL" id="QUSW01000002">
    <property type="protein sequence ID" value="RQP24857.1"/>
    <property type="molecule type" value="Genomic_DNA"/>
</dbReference>
<evidence type="ECO:0000256" key="1">
    <source>
        <dbReference type="SAM" id="MobiDB-lite"/>
    </source>
</evidence>
<dbReference type="OrthoDB" id="9798476at2"/>
<comment type="caution">
    <text evidence="3">The sequence shown here is derived from an EMBL/GenBank/DDBJ whole genome shotgun (WGS) entry which is preliminary data.</text>
</comment>
<proteinExistence type="predicted"/>
<evidence type="ECO:0000259" key="2">
    <source>
        <dbReference type="Pfam" id="PF09350"/>
    </source>
</evidence>